<evidence type="ECO:0000313" key="3">
    <source>
        <dbReference type="EMBL" id="MDD1794239.1"/>
    </source>
</evidence>
<accession>A0ABT5R1T4</accession>
<name>A0ABT5R1T4_9GAMM</name>
<reference evidence="3" key="1">
    <citation type="submission" date="2021-12" db="EMBL/GenBank/DDBJ databases">
        <title>Enterovibrio ZSDZ35 sp. nov. and Enterovibrio ZSDZ42 sp. nov., isolated from coastal seawater in Qingdao.</title>
        <authorList>
            <person name="Zhang P."/>
        </authorList>
    </citation>
    <scope>NUCLEOTIDE SEQUENCE</scope>
    <source>
        <strain evidence="3">ZSDZ42</strain>
    </source>
</reference>
<dbReference type="EMBL" id="JAJUBC010000015">
    <property type="protein sequence ID" value="MDD1794239.1"/>
    <property type="molecule type" value="Genomic_DNA"/>
</dbReference>
<feature type="region of interest" description="Disordered" evidence="1">
    <location>
        <begin position="24"/>
        <end position="48"/>
    </location>
</feature>
<evidence type="ECO:0000256" key="2">
    <source>
        <dbReference type="SAM" id="SignalP"/>
    </source>
</evidence>
<feature type="signal peptide" evidence="2">
    <location>
        <begin position="1"/>
        <end position="21"/>
    </location>
</feature>
<keyword evidence="2" id="KW-0732">Signal</keyword>
<organism evidence="3 4">
    <name type="scientific">Enterovibrio gelatinilyticus</name>
    <dbReference type="NCBI Taxonomy" id="2899819"/>
    <lineage>
        <taxon>Bacteria</taxon>
        <taxon>Pseudomonadati</taxon>
        <taxon>Pseudomonadota</taxon>
        <taxon>Gammaproteobacteria</taxon>
        <taxon>Vibrionales</taxon>
        <taxon>Vibrionaceae</taxon>
        <taxon>Enterovibrio</taxon>
    </lineage>
</organism>
<dbReference type="Proteomes" id="UP001149400">
    <property type="component" value="Unassembled WGS sequence"/>
</dbReference>
<sequence length="48" mass="5135">MNMLKTMMLAFAVLFSGMALASETKTDCPEGSEAPECQMQKDDSGSSN</sequence>
<proteinExistence type="predicted"/>
<keyword evidence="4" id="KW-1185">Reference proteome</keyword>
<dbReference type="RefSeq" id="WP_274165073.1">
    <property type="nucleotide sequence ID" value="NZ_JAJUBC010000015.1"/>
</dbReference>
<gene>
    <name evidence="3" type="ORF">LRP50_13945</name>
</gene>
<feature type="chain" id="PRO_5045997454" evidence="2">
    <location>
        <begin position="22"/>
        <end position="48"/>
    </location>
</feature>
<protein>
    <submittedName>
        <fullName evidence="3">Uncharacterized protein</fullName>
    </submittedName>
</protein>
<evidence type="ECO:0000256" key="1">
    <source>
        <dbReference type="SAM" id="MobiDB-lite"/>
    </source>
</evidence>
<comment type="caution">
    <text evidence="3">The sequence shown here is derived from an EMBL/GenBank/DDBJ whole genome shotgun (WGS) entry which is preliminary data.</text>
</comment>
<feature type="compositionally biased region" description="Basic and acidic residues" evidence="1">
    <location>
        <begin position="39"/>
        <end position="48"/>
    </location>
</feature>
<evidence type="ECO:0000313" key="4">
    <source>
        <dbReference type="Proteomes" id="UP001149400"/>
    </source>
</evidence>